<evidence type="ECO:0000256" key="3">
    <source>
        <dbReference type="SAM" id="Coils"/>
    </source>
</evidence>
<dbReference type="PROSITE" id="PS50111">
    <property type="entry name" value="CHEMOTAXIS_TRANSDUC_2"/>
    <property type="match status" value="1"/>
</dbReference>
<accession>A0A1Y5MK89</accession>
<evidence type="ECO:0000313" key="5">
    <source>
        <dbReference type="EMBL" id="OUT07794.1"/>
    </source>
</evidence>
<dbReference type="Gene3D" id="1.10.287.950">
    <property type="entry name" value="Methyl-accepting chemotaxis protein"/>
    <property type="match status" value="1"/>
</dbReference>
<dbReference type="SUPFAM" id="SSF58104">
    <property type="entry name" value="Methyl-accepting chemotaxis protein (MCP) signaling domain"/>
    <property type="match status" value="1"/>
</dbReference>
<protein>
    <submittedName>
        <fullName evidence="5">Transcriptional regulator</fullName>
    </submittedName>
</protein>
<dbReference type="PANTHER" id="PTHR32089">
    <property type="entry name" value="METHYL-ACCEPTING CHEMOTAXIS PROTEIN MCPB"/>
    <property type="match status" value="1"/>
</dbReference>
<evidence type="ECO:0000256" key="1">
    <source>
        <dbReference type="ARBA" id="ARBA00023224"/>
    </source>
</evidence>
<reference evidence="5 6" key="1">
    <citation type="submission" date="2017-04" db="EMBL/GenBank/DDBJ databases">
        <title>Complete genome of Campylobacter concisus ATCC 33237T and draft genomes for an additional eight well characterized C. concisus strains.</title>
        <authorList>
            <person name="Cornelius A.J."/>
            <person name="Miller W.G."/>
            <person name="Lastovica A.J."/>
            <person name="On S.L."/>
            <person name="French N.P."/>
            <person name="Vandenberg O."/>
            <person name="Biggs P.J."/>
        </authorList>
    </citation>
    <scope>NUCLEOTIDE SEQUENCE [LARGE SCALE GENOMIC DNA]</scope>
    <source>
        <strain evidence="5 6">CCUG 19995</strain>
    </source>
</reference>
<feature type="coiled-coil region" evidence="3">
    <location>
        <begin position="249"/>
        <end position="297"/>
    </location>
</feature>
<evidence type="ECO:0000256" key="2">
    <source>
        <dbReference type="PROSITE-ProRule" id="PRU00284"/>
    </source>
</evidence>
<feature type="domain" description="Methyl-accepting transducer" evidence="4">
    <location>
        <begin position="123"/>
        <end position="295"/>
    </location>
</feature>
<dbReference type="GO" id="GO:0007165">
    <property type="term" value="P:signal transduction"/>
    <property type="evidence" value="ECO:0007669"/>
    <property type="project" value="UniProtKB-KW"/>
</dbReference>
<sequence>MFGKKLDSINEILSVVGSARNGILEPRIVNVKENDPLYEVALGINDLLDQVEALQREISTSIDAAQSGLTYRNIFTEGFRGIFKQNAISMSNGVTGIKDSHKSKVRGLLSKELDTLGNGNDGIEDVRNDLNESIKNLSQMAHMAQDTARIAEDTTQSINELSVNMSSLEELIEGSSHAISTLNSRTDDITSVVNLIKDIAEQTNLLALNAAIEAARAGEHGRGFAVVADEVRKLAENTQKATHEIGVNIQTLQQEAKDIDENSKKIDEISKIATANVENFKQTLASFNQNAKETAQRSKYVEDKTFGIIAKIAIIVYKVGVYSDTVNEQGYGDDIAKDADDLVAWYENECAKSFSHTKTYEKSRHLVDEFNKNIKAILTEAGKGYNEKNLKHFVTEFRKLEDLSREIFNSYNEMVASK</sequence>
<dbReference type="GO" id="GO:0016020">
    <property type="term" value="C:membrane"/>
    <property type="evidence" value="ECO:0007669"/>
    <property type="project" value="InterPro"/>
</dbReference>
<dbReference type="Proteomes" id="UP000196317">
    <property type="component" value="Unassembled WGS sequence"/>
</dbReference>
<dbReference type="EMBL" id="NDYN01000005">
    <property type="protein sequence ID" value="OUT07794.1"/>
    <property type="molecule type" value="Genomic_DNA"/>
</dbReference>
<dbReference type="Pfam" id="PF00015">
    <property type="entry name" value="MCPsignal"/>
    <property type="match status" value="1"/>
</dbReference>
<gene>
    <name evidence="5" type="ORF">B9N65_06195</name>
</gene>
<evidence type="ECO:0000259" key="4">
    <source>
        <dbReference type="PROSITE" id="PS50111"/>
    </source>
</evidence>
<comment type="caution">
    <text evidence="5">The sequence shown here is derived from an EMBL/GenBank/DDBJ whole genome shotgun (WGS) entry which is preliminary data.</text>
</comment>
<organism evidence="5 6">
    <name type="scientific">Campylobacter concisus</name>
    <dbReference type="NCBI Taxonomy" id="199"/>
    <lineage>
        <taxon>Bacteria</taxon>
        <taxon>Pseudomonadati</taxon>
        <taxon>Campylobacterota</taxon>
        <taxon>Epsilonproteobacteria</taxon>
        <taxon>Campylobacterales</taxon>
        <taxon>Campylobacteraceae</taxon>
        <taxon>Campylobacter</taxon>
    </lineage>
</organism>
<keyword evidence="1 2" id="KW-0807">Transducer</keyword>
<name>A0A1Y5MK89_9BACT</name>
<feature type="coiled-coil region" evidence="3">
    <location>
        <begin position="120"/>
        <end position="171"/>
    </location>
</feature>
<evidence type="ECO:0000313" key="6">
    <source>
        <dbReference type="Proteomes" id="UP000196317"/>
    </source>
</evidence>
<dbReference type="AlphaFoldDB" id="A0A1Y5MK89"/>
<dbReference type="InterPro" id="IPR004089">
    <property type="entry name" value="MCPsignal_dom"/>
</dbReference>
<dbReference type="PANTHER" id="PTHR32089:SF112">
    <property type="entry name" value="LYSOZYME-LIKE PROTEIN-RELATED"/>
    <property type="match status" value="1"/>
</dbReference>
<proteinExistence type="predicted"/>
<keyword evidence="3" id="KW-0175">Coiled coil</keyword>
<dbReference type="SMART" id="SM00283">
    <property type="entry name" value="MA"/>
    <property type="match status" value="1"/>
</dbReference>
<dbReference type="RefSeq" id="WP_009293850.1">
    <property type="nucleotide sequence ID" value="NZ_CABPUN010000004.1"/>
</dbReference>